<feature type="signal peptide" evidence="1">
    <location>
        <begin position="1"/>
        <end position="19"/>
    </location>
</feature>
<keyword evidence="1" id="KW-0732">Signal</keyword>
<dbReference type="InterPro" id="IPR038602">
    <property type="entry name" value="Mite_allergen_7_sf"/>
</dbReference>
<evidence type="ECO:0000313" key="3">
    <source>
        <dbReference type="Proteomes" id="UP000494040"/>
    </source>
</evidence>
<dbReference type="OrthoDB" id="8187668at2759"/>
<accession>A0A8I6RTA2</accession>
<dbReference type="KEGG" id="clec:106666809"/>
<reference evidence="2" key="1">
    <citation type="submission" date="2022-01" db="UniProtKB">
        <authorList>
            <consortium name="EnsemblMetazoa"/>
        </authorList>
    </citation>
    <scope>IDENTIFICATION</scope>
</reference>
<feature type="chain" id="PRO_5035327115" evidence="1">
    <location>
        <begin position="20"/>
        <end position="227"/>
    </location>
</feature>
<dbReference type="Pfam" id="PF16984">
    <property type="entry name" value="Grp7_allergen"/>
    <property type="match status" value="1"/>
</dbReference>
<dbReference type="InterPro" id="IPR020234">
    <property type="entry name" value="Mite_allergen_group-7"/>
</dbReference>
<evidence type="ECO:0000313" key="2">
    <source>
        <dbReference type="EnsemblMetazoa" id="XP_014249759.1"/>
    </source>
</evidence>
<dbReference type="AlphaFoldDB" id="A0A8I6RTA2"/>
<protein>
    <submittedName>
        <fullName evidence="2">Uncharacterized protein</fullName>
    </submittedName>
</protein>
<dbReference type="Proteomes" id="UP000494040">
    <property type="component" value="Unassembled WGS sequence"/>
</dbReference>
<keyword evidence="3" id="KW-1185">Reference proteome</keyword>
<dbReference type="EnsemblMetazoa" id="XM_014394273.2">
    <property type="protein sequence ID" value="XP_014249759.1"/>
    <property type="gene ID" value="LOC106666809"/>
</dbReference>
<gene>
    <name evidence="2" type="primary">106666809</name>
</gene>
<evidence type="ECO:0000256" key="1">
    <source>
        <dbReference type="SAM" id="SignalP"/>
    </source>
</evidence>
<organism evidence="2 3">
    <name type="scientific">Cimex lectularius</name>
    <name type="common">Bed bug</name>
    <name type="synonym">Acanthia lectularia</name>
    <dbReference type="NCBI Taxonomy" id="79782"/>
    <lineage>
        <taxon>Eukaryota</taxon>
        <taxon>Metazoa</taxon>
        <taxon>Ecdysozoa</taxon>
        <taxon>Arthropoda</taxon>
        <taxon>Hexapoda</taxon>
        <taxon>Insecta</taxon>
        <taxon>Pterygota</taxon>
        <taxon>Neoptera</taxon>
        <taxon>Paraneoptera</taxon>
        <taxon>Hemiptera</taxon>
        <taxon>Heteroptera</taxon>
        <taxon>Panheteroptera</taxon>
        <taxon>Cimicomorpha</taxon>
        <taxon>Cimicidae</taxon>
        <taxon>Cimex</taxon>
    </lineage>
</organism>
<dbReference type="Gene3D" id="3.15.10.50">
    <property type="match status" value="1"/>
</dbReference>
<name>A0A8I6RTA2_CIMLE</name>
<proteinExistence type="predicted"/>
<dbReference type="OMA" id="MEYFEHF"/>
<sequence>MKFLLALAITILLSHEYSSKEINNNLFKNDVSINLNKPIDLILQFVHGAFIRDREVTIHLPDQNKKIGKPPYNGTFQATSGYFTNPASLHRTGDTLIVKKGSTVGLKVALGLSEMKAGYKNYKLDILGIHQAGQLDISIQKNSLTMSIVLTYLPKCEVKLEYLKFDELSGIQVNATNLGVFKNMFEQLSKWFIAQFESNIKTIINKTLDKKVRKVLSKNDLCKYFPN</sequence>